<reference evidence="3 4" key="2">
    <citation type="journal article" date="2011" name="Stand. Genomic Sci.">
        <title>Complete genome sequence of Truepera radiovictrix type strain (RQ-24).</title>
        <authorList>
            <person name="Ivanova N."/>
            <person name="Rohde C."/>
            <person name="Munk C."/>
            <person name="Nolan M."/>
            <person name="Lucas S."/>
            <person name="Del Rio T.G."/>
            <person name="Tice H."/>
            <person name="Deshpande S."/>
            <person name="Cheng J.F."/>
            <person name="Tapia R."/>
            <person name="Han C."/>
            <person name="Goodwin L."/>
            <person name="Pitluck S."/>
            <person name="Liolios K."/>
            <person name="Mavromatis K."/>
            <person name="Mikhailova N."/>
            <person name="Pati A."/>
            <person name="Chen A."/>
            <person name="Palaniappan K."/>
            <person name="Land M."/>
            <person name="Hauser L."/>
            <person name="Chang Y.J."/>
            <person name="Jeffries C.D."/>
            <person name="Brambilla E."/>
            <person name="Rohde M."/>
            <person name="Goker M."/>
            <person name="Tindall B.J."/>
            <person name="Woyke T."/>
            <person name="Bristow J."/>
            <person name="Eisen J.A."/>
            <person name="Markowitz V."/>
            <person name="Hugenholtz P."/>
            <person name="Kyrpides N.C."/>
            <person name="Klenk H.P."/>
            <person name="Lapidus A."/>
        </authorList>
    </citation>
    <scope>NUCLEOTIDE SEQUENCE [LARGE SCALE GENOMIC DNA]</scope>
    <source>
        <strain evidence="4">DSM 17093 / CIP 108686 / LMG 22925 / RQ-24</strain>
    </source>
</reference>
<dbReference type="STRING" id="649638.Trad_2237"/>
<evidence type="ECO:0000313" key="4">
    <source>
        <dbReference type="Proteomes" id="UP000000379"/>
    </source>
</evidence>
<proteinExistence type="predicted"/>
<dbReference type="EMBL" id="CP002049">
    <property type="protein sequence ID" value="ADI15348.1"/>
    <property type="molecule type" value="Genomic_DNA"/>
</dbReference>
<feature type="transmembrane region" description="Helical" evidence="1">
    <location>
        <begin position="100"/>
        <end position="121"/>
    </location>
</feature>
<gene>
    <name evidence="3" type="ordered locus">Trad_2237</name>
</gene>
<dbReference type="Pfam" id="PF02517">
    <property type="entry name" value="Rce1-like"/>
    <property type="match status" value="1"/>
</dbReference>
<dbReference type="eggNOG" id="COG4449">
    <property type="taxonomic scope" value="Bacteria"/>
</dbReference>
<evidence type="ECO:0000259" key="2">
    <source>
        <dbReference type="Pfam" id="PF02517"/>
    </source>
</evidence>
<sequence length="151" mass="16261">MRAARTWPGVRGWGETLLALAVFAALALPLGRWGGLLEASAALPPGAALRVVLRAFFVPSALEEILFRVLPPPRWALPALGAYVLTHPLNALFVRGARDVFLNPLFLLLTLLLGALCSLLYRRTGSLWPPVVLHWAVVSVWLPWGGAAALG</sequence>
<evidence type="ECO:0000313" key="3">
    <source>
        <dbReference type="EMBL" id="ADI15348.1"/>
    </source>
</evidence>
<protein>
    <submittedName>
        <fullName evidence="3">Abortive infection protein</fullName>
    </submittedName>
</protein>
<accession>D7CS20</accession>
<keyword evidence="1" id="KW-1133">Transmembrane helix</keyword>
<dbReference type="AlphaFoldDB" id="D7CS20"/>
<evidence type="ECO:0000256" key="1">
    <source>
        <dbReference type="SAM" id="Phobius"/>
    </source>
</evidence>
<dbReference type="KEGG" id="tra:Trad_2237"/>
<feature type="transmembrane region" description="Helical" evidence="1">
    <location>
        <begin position="127"/>
        <end position="150"/>
    </location>
</feature>
<feature type="transmembrane region" description="Helical" evidence="1">
    <location>
        <begin position="75"/>
        <end position="93"/>
    </location>
</feature>
<reference evidence="4" key="1">
    <citation type="submission" date="2010-05" db="EMBL/GenBank/DDBJ databases">
        <title>The complete genome of Truepera radiovictris DSM 17093.</title>
        <authorList>
            <consortium name="US DOE Joint Genome Institute (JGI-PGF)"/>
            <person name="Lucas S."/>
            <person name="Copeland A."/>
            <person name="Lapidus A."/>
            <person name="Glavina del Rio T."/>
            <person name="Dalin E."/>
            <person name="Tice H."/>
            <person name="Bruce D."/>
            <person name="Goodwin L."/>
            <person name="Pitluck S."/>
            <person name="Kyrpides N."/>
            <person name="Mavromatis K."/>
            <person name="Ovchinnikova G."/>
            <person name="Munk A.C."/>
            <person name="Detter J.C."/>
            <person name="Han C."/>
            <person name="Tapia R."/>
            <person name="Land M."/>
            <person name="Hauser L."/>
            <person name="Markowitz V."/>
            <person name="Cheng J.-F."/>
            <person name="Hugenholtz P."/>
            <person name="Woyke T."/>
            <person name="Wu D."/>
            <person name="Tindall B."/>
            <person name="Pomrenke H.G."/>
            <person name="Brambilla E."/>
            <person name="Klenk H.-P."/>
            <person name="Eisen J.A."/>
        </authorList>
    </citation>
    <scope>NUCLEOTIDE SEQUENCE [LARGE SCALE GENOMIC DNA]</scope>
    <source>
        <strain evidence="4">DSM 17093 / CIP 108686 / LMG 22925 / RQ-24</strain>
    </source>
</reference>
<keyword evidence="1" id="KW-0812">Transmembrane</keyword>
<dbReference type="GO" id="GO:0004175">
    <property type="term" value="F:endopeptidase activity"/>
    <property type="evidence" value="ECO:0007669"/>
    <property type="project" value="UniProtKB-ARBA"/>
</dbReference>
<dbReference type="Proteomes" id="UP000000379">
    <property type="component" value="Chromosome"/>
</dbReference>
<keyword evidence="1" id="KW-0472">Membrane</keyword>
<organism evidence="3 4">
    <name type="scientific">Truepera radiovictrix (strain DSM 17093 / CIP 108686 / LMG 22925 / RQ-24)</name>
    <dbReference type="NCBI Taxonomy" id="649638"/>
    <lineage>
        <taxon>Bacteria</taxon>
        <taxon>Thermotogati</taxon>
        <taxon>Deinococcota</taxon>
        <taxon>Deinococci</taxon>
        <taxon>Trueperales</taxon>
        <taxon>Trueperaceae</taxon>
        <taxon>Truepera</taxon>
    </lineage>
</organism>
<keyword evidence="4" id="KW-1185">Reference proteome</keyword>
<feature type="domain" description="CAAX prenyl protease 2/Lysostaphin resistance protein A-like" evidence="2">
    <location>
        <begin position="49"/>
        <end position="137"/>
    </location>
</feature>
<dbReference type="HOGENOM" id="CLU_120446_0_0_0"/>
<dbReference type="GO" id="GO:0080120">
    <property type="term" value="P:CAAX-box protein maturation"/>
    <property type="evidence" value="ECO:0007669"/>
    <property type="project" value="UniProtKB-ARBA"/>
</dbReference>
<name>D7CS20_TRURR</name>
<dbReference type="InterPro" id="IPR003675">
    <property type="entry name" value="Rce1/LyrA-like_dom"/>
</dbReference>